<dbReference type="PROSITE" id="PS50974">
    <property type="entry name" value="ADOMET_ACTIVATION"/>
    <property type="match status" value="1"/>
</dbReference>
<dbReference type="PANTHER" id="PTHR45833">
    <property type="entry name" value="METHIONINE SYNTHASE"/>
    <property type="match status" value="1"/>
</dbReference>
<evidence type="ECO:0000259" key="22">
    <source>
        <dbReference type="PROSITE" id="PS50970"/>
    </source>
</evidence>
<dbReference type="PROSITE" id="PS51337">
    <property type="entry name" value="B12_BINDING_NTER"/>
    <property type="match status" value="1"/>
</dbReference>
<reference evidence="27" key="1">
    <citation type="submission" date="2017-09" db="EMBL/GenBank/DDBJ databases">
        <authorList>
            <person name="Campbell M.A."/>
            <person name="Lukasik P."/>
            <person name="Simon C."/>
            <person name="McCutcheon J.P."/>
        </authorList>
    </citation>
    <scope>NUCLEOTIDE SEQUENCE [LARGE SCALE GENOMIC DNA]</scope>
    <source>
        <strain evidence="27">MAGNEO</strain>
    </source>
</reference>
<dbReference type="InterPro" id="IPR036589">
    <property type="entry name" value="HCY_dom_sf"/>
</dbReference>
<feature type="domain" description="Pterin-binding" evidence="23">
    <location>
        <begin position="358"/>
        <end position="622"/>
    </location>
</feature>
<dbReference type="EC" id="2.1.1.13" evidence="6 20"/>
<evidence type="ECO:0000256" key="8">
    <source>
        <dbReference type="ARBA" id="ARBA00022603"/>
    </source>
</evidence>
<dbReference type="InterPro" id="IPR050554">
    <property type="entry name" value="Met_Synthase/Corrinoid"/>
</dbReference>
<dbReference type="InterPro" id="IPR006158">
    <property type="entry name" value="Cobalamin-bd"/>
</dbReference>
<dbReference type="PROSITE" id="PS51332">
    <property type="entry name" value="B12_BINDING"/>
    <property type="match status" value="1"/>
</dbReference>
<dbReference type="Gene3D" id="3.20.20.20">
    <property type="entry name" value="Dihydropteroate synthase-like"/>
    <property type="match status" value="1"/>
</dbReference>
<feature type="domain" description="AdoMet activation" evidence="24">
    <location>
        <begin position="874"/>
        <end position="1191"/>
    </location>
</feature>
<dbReference type="Pfam" id="PF02965">
    <property type="entry name" value="Met_synt_B12"/>
    <property type="match status" value="1"/>
</dbReference>
<dbReference type="SUPFAM" id="SSF52242">
    <property type="entry name" value="Cobalamin (vitamin B12)-binding domain"/>
    <property type="match status" value="1"/>
</dbReference>
<evidence type="ECO:0000256" key="14">
    <source>
        <dbReference type="ARBA" id="ARBA00022737"/>
    </source>
</evidence>
<feature type="binding site" evidence="21">
    <location>
        <position position="246"/>
    </location>
    <ligand>
        <name>Zn(2+)</name>
        <dbReference type="ChEBI" id="CHEBI:29105"/>
    </ligand>
</feature>
<evidence type="ECO:0000256" key="4">
    <source>
        <dbReference type="ARBA" id="ARBA00005178"/>
    </source>
</evidence>
<dbReference type="Gene3D" id="3.10.196.10">
    <property type="entry name" value="Vitamin B12-dependent methionine synthase, activation domain"/>
    <property type="match status" value="1"/>
</dbReference>
<dbReference type="SMART" id="SM01018">
    <property type="entry name" value="B12-binding_2"/>
    <property type="match status" value="1"/>
</dbReference>
<dbReference type="GO" id="GO:0032259">
    <property type="term" value="P:methylation"/>
    <property type="evidence" value="ECO:0007669"/>
    <property type="project" value="UniProtKB-KW"/>
</dbReference>
<evidence type="ECO:0000256" key="3">
    <source>
        <dbReference type="ARBA" id="ARBA00001956"/>
    </source>
</evidence>
<feature type="binding site" evidence="21">
    <location>
        <position position="308"/>
    </location>
    <ligand>
        <name>Zn(2+)</name>
        <dbReference type="ChEBI" id="CHEBI:29105"/>
    </ligand>
</feature>
<evidence type="ECO:0000256" key="21">
    <source>
        <dbReference type="PROSITE-ProRule" id="PRU00333"/>
    </source>
</evidence>
<dbReference type="Pfam" id="PF02574">
    <property type="entry name" value="S-methyl_trans"/>
    <property type="match status" value="1"/>
</dbReference>
<name>A0ABX4MFQ8_9HYPH</name>
<evidence type="ECO:0000256" key="9">
    <source>
        <dbReference type="ARBA" id="ARBA00022605"/>
    </source>
</evidence>
<dbReference type="EMBL" id="NXGM01000022">
    <property type="protein sequence ID" value="PIM95509.1"/>
    <property type="molecule type" value="Genomic_DNA"/>
</dbReference>
<dbReference type="InterPro" id="IPR000489">
    <property type="entry name" value="Pterin-binding_dom"/>
</dbReference>
<gene>
    <name evidence="27" type="primary">metH</name>
    <name evidence="27" type="ORF">magneo_101</name>
</gene>
<keyword evidence="15 20" id="KW-0862">Zinc</keyword>
<feature type="domain" description="B12-binding N-terminal" evidence="26">
    <location>
        <begin position="649"/>
        <end position="742"/>
    </location>
</feature>
<evidence type="ECO:0000256" key="20">
    <source>
        <dbReference type="PIRNR" id="PIRNR000381"/>
    </source>
</evidence>
<keyword evidence="11 20" id="KW-0808">Transferase</keyword>
<dbReference type="GO" id="GO:0008705">
    <property type="term" value="F:methionine synthase activity"/>
    <property type="evidence" value="ECO:0007669"/>
    <property type="project" value="UniProtKB-EC"/>
</dbReference>
<dbReference type="InterPro" id="IPR036724">
    <property type="entry name" value="Cobalamin-bd_sf"/>
</dbReference>
<keyword evidence="9 20" id="KW-0028">Amino-acid biosynthesis</keyword>
<dbReference type="Proteomes" id="UP000228684">
    <property type="component" value="Unassembled WGS sequence"/>
</dbReference>
<dbReference type="Pfam" id="PF02607">
    <property type="entry name" value="B12-binding_2"/>
    <property type="match status" value="1"/>
</dbReference>
<organism evidence="27 28">
    <name type="scientific">Candidatus Hodgkinia cicadicola</name>
    <dbReference type="NCBI Taxonomy" id="573658"/>
    <lineage>
        <taxon>Bacteria</taxon>
        <taxon>Pseudomonadati</taxon>
        <taxon>Pseudomonadota</taxon>
        <taxon>Alphaproteobacteria</taxon>
        <taxon>Hyphomicrobiales</taxon>
        <taxon>Candidatus Hodgkinia</taxon>
    </lineage>
</organism>
<keyword evidence="17 20" id="KW-0170">Cobalt</keyword>
<keyword evidence="10 20" id="KW-0846">Cobalamin</keyword>
<evidence type="ECO:0000259" key="24">
    <source>
        <dbReference type="PROSITE" id="PS50974"/>
    </source>
</evidence>
<keyword evidence="8 20" id="KW-0489">Methyltransferase</keyword>
<comment type="similarity">
    <text evidence="5">Belongs to the vitamin-B12 dependent methionine synthase family.</text>
</comment>
<keyword evidence="13 20" id="KW-0479">Metal-binding</keyword>
<dbReference type="SUPFAM" id="SSF56507">
    <property type="entry name" value="Methionine synthase activation domain-like"/>
    <property type="match status" value="1"/>
</dbReference>
<evidence type="ECO:0000313" key="28">
    <source>
        <dbReference type="Proteomes" id="UP000228684"/>
    </source>
</evidence>
<dbReference type="InterPro" id="IPR003726">
    <property type="entry name" value="HCY_dom"/>
</dbReference>
<keyword evidence="14" id="KW-0677">Repeat</keyword>
<dbReference type="InterPro" id="IPR011822">
    <property type="entry name" value="MetH"/>
</dbReference>
<evidence type="ECO:0000259" key="23">
    <source>
        <dbReference type="PROSITE" id="PS50972"/>
    </source>
</evidence>
<dbReference type="SUPFAM" id="SSF82282">
    <property type="entry name" value="Homocysteine S-methyltransferase"/>
    <property type="match status" value="1"/>
</dbReference>
<feature type="domain" description="B12-binding" evidence="25">
    <location>
        <begin position="742"/>
        <end position="878"/>
    </location>
</feature>
<dbReference type="Gene3D" id="1.10.288.10">
    <property type="entry name" value="Cobalamin-dependent Methionine Synthase, domain 2"/>
    <property type="match status" value="1"/>
</dbReference>
<comment type="catalytic activity">
    <reaction evidence="1 20">
        <text>(6S)-5-methyl-5,6,7,8-tetrahydrofolate + L-homocysteine = (6S)-5,6,7,8-tetrahydrofolate + L-methionine</text>
        <dbReference type="Rhea" id="RHEA:11172"/>
        <dbReference type="ChEBI" id="CHEBI:18608"/>
        <dbReference type="ChEBI" id="CHEBI:57453"/>
        <dbReference type="ChEBI" id="CHEBI:57844"/>
        <dbReference type="ChEBI" id="CHEBI:58199"/>
        <dbReference type="EC" id="2.1.1.13"/>
    </reaction>
</comment>
<dbReference type="Pfam" id="PF00809">
    <property type="entry name" value="Pterin_bind"/>
    <property type="match status" value="1"/>
</dbReference>
<dbReference type="PROSITE" id="PS50970">
    <property type="entry name" value="HCY"/>
    <property type="match status" value="1"/>
</dbReference>
<dbReference type="PIRSF" id="PIRSF000381">
    <property type="entry name" value="MetH"/>
    <property type="match status" value="1"/>
</dbReference>
<dbReference type="InterPro" id="IPR003759">
    <property type="entry name" value="Cbl-bd_cap"/>
</dbReference>
<dbReference type="SUPFAM" id="SSF47644">
    <property type="entry name" value="Methionine synthase domain"/>
    <property type="match status" value="1"/>
</dbReference>
<dbReference type="Pfam" id="PF02310">
    <property type="entry name" value="B12-binding"/>
    <property type="match status" value="1"/>
</dbReference>
<evidence type="ECO:0000256" key="12">
    <source>
        <dbReference type="ARBA" id="ARBA00022691"/>
    </source>
</evidence>
<comment type="function">
    <text evidence="18 20">Catalyzes the transfer of a methyl group from methyl-cobalamin to homocysteine, yielding enzyme-bound cob(I)alamin and methionine. Subsequently, remethylates the cofactor using methyltetrahydrofolate.</text>
</comment>
<evidence type="ECO:0000256" key="7">
    <source>
        <dbReference type="ARBA" id="ARBA00013998"/>
    </source>
</evidence>
<evidence type="ECO:0000256" key="2">
    <source>
        <dbReference type="ARBA" id="ARBA00001947"/>
    </source>
</evidence>
<evidence type="ECO:0000256" key="13">
    <source>
        <dbReference type="ARBA" id="ARBA00022723"/>
    </source>
</evidence>
<evidence type="ECO:0000313" key="27">
    <source>
        <dbReference type="EMBL" id="PIM95509.1"/>
    </source>
</evidence>
<evidence type="ECO:0000256" key="17">
    <source>
        <dbReference type="ARBA" id="ARBA00023285"/>
    </source>
</evidence>
<comment type="cofactor">
    <cofactor evidence="3 20">
        <name>methylcob(III)alamin</name>
        <dbReference type="ChEBI" id="CHEBI:28115"/>
    </cofactor>
</comment>
<accession>A0ABX4MFQ8</accession>
<dbReference type="InterPro" id="IPR004223">
    <property type="entry name" value="VitB12-dep_Met_synth_activ_dom"/>
</dbReference>
<keyword evidence="16 20" id="KW-0486">Methionine biosynthesis</keyword>
<evidence type="ECO:0000259" key="25">
    <source>
        <dbReference type="PROSITE" id="PS51332"/>
    </source>
</evidence>
<evidence type="ECO:0000256" key="19">
    <source>
        <dbReference type="ARBA" id="ARBA00031040"/>
    </source>
</evidence>
<comment type="caution">
    <text evidence="27">The sequence shown here is derived from an EMBL/GenBank/DDBJ whole genome shotgun (WGS) entry which is preliminary data.</text>
</comment>
<dbReference type="InterPro" id="IPR011005">
    <property type="entry name" value="Dihydropteroate_synth-like_sf"/>
</dbReference>
<evidence type="ECO:0000256" key="15">
    <source>
        <dbReference type="ARBA" id="ARBA00022833"/>
    </source>
</evidence>
<dbReference type="InterPro" id="IPR036594">
    <property type="entry name" value="Meth_synthase_dom"/>
</dbReference>
<feature type="binding site" evidence="21">
    <location>
        <position position="307"/>
    </location>
    <ligand>
        <name>Zn(2+)</name>
        <dbReference type="ChEBI" id="CHEBI:29105"/>
    </ligand>
</feature>
<evidence type="ECO:0000256" key="11">
    <source>
        <dbReference type="ARBA" id="ARBA00022679"/>
    </source>
</evidence>
<dbReference type="InterPro" id="IPR037010">
    <property type="entry name" value="VitB12-dep_Met_synth_activ_sf"/>
</dbReference>
<evidence type="ECO:0000256" key="18">
    <source>
        <dbReference type="ARBA" id="ARBA00025552"/>
    </source>
</evidence>
<protein>
    <recommendedName>
        <fullName evidence="7 20">Methionine synthase</fullName>
        <ecNumber evidence="6 20">2.1.1.13</ecNumber>
    </recommendedName>
    <alternativeName>
        <fullName evidence="19 20">5-methyltetrahydrofolate--homocysteine methyltransferase</fullName>
    </alternativeName>
</protein>
<evidence type="ECO:0000256" key="1">
    <source>
        <dbReference type="ARBA" id="ARBA00001700"/>
    </source>
</evidence>
<proteinExistence type="inferred from homology"/>
<dbReference type="PROSITE" id="PS50972">
    <property type="entry name" value="PTERIN_BINDING"/>
    <property type="match status" value="1"/>
</dbReference>
<comment type="cofactor">
    <cofactor evidence="2 20 21">
        <name>Zn(2+)</name>
        <dbReference type="ChEBI" id="CHEBI:29105"/>
    </cofactor>
</comment>
<evidence type="ECO:0000256" key="6">
    <source>
        <dbReference type="ARBA" id="ARBA00012032"/>
    </source>
</evidence>
<keyword evidence="28" id="KW-1185">Reference proteome</keyword>
<dbReference type="SUPFAM" id="SSF51717">
    <property type="entry name" value="Dihydropteroate synthetase-like"/>
    <property type="match status" value="1"/>
</dbReference>
<feature type="domain" description="Hcy-binding" evidence="22">
    <location>
        <begin position="12"/>
        <end position="322"/>
    </location>
</feature>
<sequence>MTNISSNKTNAYMALLKLSKKRRLILGGSMDTQIQKFKLKDRHYGGKNNRGNKDVLNITQPRVIEKIHLSYLEAGADIIVTNTFNSNQISQLSYNNNYSCVELNRQAVLIAKRARLKYSFRTKRRVFVAGSVGPTNKSLTLPFDVLKMTCRDVTFDEVVSSYKQQINTLLSMGINILLIETVFDVLNLKAALFAYLEISRKLRNHHALVISVTIDDAFGRTLYGQTLEAFWHSISHVELLGVGINCTILSKNLKQYVSELSSISGRSIWIYPNVSFKNKEDKYIQNVDDFAKRIKTLIKHACVLGGCCGSTPEHISRLVEYKLSDKLIKNTKTKVVETQRSCLFLSGLEALKINRNKFYKIGEQASVSGSKKFRSMINSGNYEQALDIVRQQIVHGAQIININMDDPLLNSEVEMLKFLNLINIEPDLSALPIMIDSSEWSTLLAGMKHIQGKGIINSISLKEGDTQFIDKARLIKMHGCLPVVVASDERGRVLTIDQRLVFCKRVRKLLVKEVGFTDEEIIIDLNTFVLSSGSEDHDRNAIDLIKTMRLVGVIYPKINLVLGISNLSLAFRGNNRLREALHSVFIRYAKHVGLNLGILNVQNQISYNKLNTKIKNLCELLISGDKQITTEEIFNVFDIRLNTTKNGEDGNNWRNWSVNSRLIHAIITGSDKHIEHDLMKLVKDIGALQVIEGPLKDGINIVWKLFGNGMMVLFQILKSARIIKKILISIIPLIETKRLISNKVIVLVTMRSSVRDLEKNIINTILSCNNYSIIDLGTMFSSDKIVQTAIKHKANVIGITGLVSSSLDKVMEVVRMMRDKSLDIPLFVVGEPTCELYTIIKLNPEYPNGIVIYVKDANEAIKVVFKLFDETSGIYIKTLKLNYELTTKAYNESKQKQHSIPFKVLLNRSLNYNKRMVPNISFIGTKISFVGNLKGINISNEINEKDIVSTKIIRLQKKILSKMISERWVSIRRTIGMMKAVNRHGSICILSSNNSLIAKLPMLRQQQSGEICLSLCDFIDRNNDNISAYCCVLGIEATLIHRYFNVKNRFQCAYVFKRICDDLIEASSRNTYDVIRYNIWAYACKHSHDGIEGKRIGIRLIPGCSSVPDHRIKHSLFRILSLKWNTGLIISNTWSYLPQTSILSMVIANPYAIHFRIDHVDKHQVISYSKLLKQTVESTKKSLNPLICLCS</sequence>
<evidence type="ECO:0000259" key="26">
    <source>
        <dbReference type="PROSITE" id="PS51337"/>
    </source>
</evidence>
<dbReference type="Gene3D" id="3.40.50.280">
    <property type="entry name" value="Cobalamin-binding domain"/>
    <property type="match status" value="1"/>
</dbReference>
<dbReference type="Gene3D" id="3.20.20.330">
    <property type="entry name" value="Homocysteine-binding-like domain"/>
    <property type="match status" value="1"/>
</dbReference>
<evidence type="ECO:0000256" key="10">
    <source>
        <dbReference type="ARBA" id="ARBA00022628"/>
    </source>
</evidence>
<dbReference type="Gene3D" id="1.10.1240.10">
    <property type="entry name" value="Methionine synthase domain"/>
    <property type="match status" value="1"/>
</dbReference>
<evidence type="ECO:0000256" key="5">
    <source>
        <dbReference type="ARBA" id="ARBA00010398"/>
    </source>
</evidence>
<keyword evidence="12 20" id="KW-0949">S-adenosyl-L-methionine</keyword>
<comment type="pathway">
    <text evidence="4 20">Amino-acid biosynthesis; L-methionine biosynthesis via de novo pathway; L-methionine from L-homocysteine (MetH route): step 1/1.</text>
</comment>
<evidence type="ECO:0000256" key="16">
    <source>
        <dbReference type="ARBA" id="ARBA00023167"/>
    </source>
</evidence>
<comment type="domain">
    <text evidence="20">Modular enzyme with four functionally distinct domains. The isolated Hcy-binding domain catalyzes methyl transfer from free methylcobalamin to homocysteine. The Hcy-binding domain in association with the pterin-binding domain catalyzes the methylation of cob(I)alamin by methyltetrahydrofolate and the methylation of homocysteine. The B12-binding domain binds the cofactor. The AdoMet activation domain binds S-adenosyl-L-methionine. Under aerobic conditions cob(I)alamin can be converted to inactive cob(II)alamin. Reductive methylation by S-adenosyl-L-methionine and flavodoxin regenerates methylcobalamin.</text>
</comment>
<dbReference type="PANTHER" id="PTHR45833:SF1">
    <property type="entry name" value="METHIONINE SYNTHASE"/>
    <property type="match status" value="1"/>
</dbReference>